<organism evidence="1 2">
    <name type="scientific">Micavibrio aeruginosavorus</name>
    <dbReference type="NCBI Taxonomy" id="349221"/>
    <lineage>
        <taxon>Bacteria</taxon>
        <taxon>Pseudomonadati</taxon>
        <taxon>Bdellovibrionota</taxon>
        <taxon>Bdellovibrionia</taxon>
        <taxon>Bdellovibrionales</taxon>
        <taxon>Pseudobdellovibrionaceae</taxon>
        <taxon>Micavibrio</taxon>
    </lineage>
</organism>
<dbReference type="SUPFAM" id="SSF52540">
    <property type="entry name" value="P-loop containing nucleoside triphosphate hydrolases"/>
    <property type="match status" value="1"/>
</dbReference>
<dbReference type="AlphaFoldDB" id="A0A2W5MWX8"/>
<evidence type="ECO:0000313" key="1">
    <source>
        <dbReference type="EMBL" id="PZQ43175.1"/>
    </source>
</evidence>
<reference evidence="1 2" key="1">
    <citation type="submission" date="2017-08" db="EMBL/GenBank/DDBJ databases">
        <title>Infants hospitalized years apart are colonized by the same room-sourced microbial strains.</title>
        <authorList>
            <person name="Brooks B."/>
            <person name="Olm M.R."/>
            <person name="Firek B.A."/>
            <person name="Baker R."/>
            <person name="Thomas B.C."/>
            <person name="Morowitz M.J."/>
            <person name="Banfield J.F."/>
        </authorList>
    </citation>
    <scope>NUCLEOTIDE SEQUENCE [LARGE SCALE GENOMIC DNA]</scope>
    <source>
        <strain evidence="1">S2_005_002_R2_29</strain>
    </source>
</reference>
<dbReference type="InterPro" id="IPR027417">
    <property type="entry name" value="P-loop_NTPase"/>
</dbReference>
<dbReference type="EMBL" id="QFQB01000180">
    <property type="protein sequence ID" value="PZQ43175.1"/>
    <property type="molecule type" value="Genomic_DNA"/>
</dbReference>
<evidence type="ECO:0000313" key="2">
    <source>
        <dbReference type="Proteomes" id="UP000249417"/>
    </source>
</evidence>
<proteinExistence type="predicted"/>
<accession>A0A2W5MWX8</accession>
<sequence length="120" mass="13728">MSVPYAFECLTKMNEKGASDLYLSHGFPPTLRIENNLVPINDKVLDEEAIADILSSILTARQQRDFEQKMELNTALDMGEYGRYRVNVFRQRQLPGLVIRRIISKIPTLEELKLPHILAG</sequence>
<feature type="non-terminal residue" evidence="1">
    <location>
        <position position="120"/>
    </location>
</feature>
<protein>
    <submittedName>
        <fullName evidence="1">Type IV pili twitching motility protein PilT</fullName>
    </submittedName>
</protein>
<dbReference type="Gene3D" id="3.30.450.90">
    <property type="match status" value="1"/>
</dbReference>
<comment type="caution">
    <text evidence="1">The sequence shown here is derived from an EMBL/GenBank/DDBJ whole genome shotgun (WGS) entry which is preliminary data.</text>
</comment>
<dbReference type="Proteomes" id="UP000249417">
    <property type="component" value="Unassembled WGS sequence"/>
</dbReference>
<name>A0A2W5MWX8_9BACT</name>
<gene>
    <name evidence="1" type="ORF">DI551_12600</name>
</gene>